<organism evidence="2 3">
    <name type="scientific">Pichia californica</name>
    <dbReference type="NCBI Taxonomy" id="460514"/>
    <lineage>
        <taxon>Eukaryota</taxon>
        <taxon>Fungi</taxon>
        <taxon>Dikarya</taxon>
        <taxon>Ascomycota</taxon>
        <taxon>Saccharomycotina</taxon>
        <taxon>Pichiomycetes</taxon>
        <taxon>Pichiales</taxon>
        <taxon>Pichiaceae</taxon>
        <taxon>Pichia</taxon>
    </lineage>
</organism>
<dbReference type="Proteomes" id="UP000697127">
    <property type="component" value="Unassembled WGS sequence"/>
</dbReference>
<dbReference type="PANTHER" id="PTHR28110:SF1">
    <property type="entry name" value="TRANSMEMBRANE PROTEIN"/>
    <property type="match status" value="1"/>
</dbReference>
<dbReference type="AlphaFoldDB" id="A0A9P6WQ74"/>
<dbReference type="EMBL" id="PUHW01000003">
    <property type="protein sequence ID" value="KAG0691284.1"/>
    <property type="molecule type" value="Genomic_DNA"/>
</dbReference>
<evidence type="ECO:0000313" key="2">
    <source>
        <dbReference type="EMBL" id="KAG0691284.1"/>
    </source>
</evidence>
<keyword evidence="1" id="KW-0812">Transmembrane</keyword>
<keyword evidence="3" id="KW-1185">Reference proteome</keyword>
<proteinExistence type="predicted"/>
<dbReference type="PANTHER" id="PTHR28110">
    <property type="entry name" value="TRANSMEMBRANE PROTEIN"/>
    <property type="match status" value="1"/>
</dbReference>
<keyword evidence="1" id="KW-0472">Membrane</keyword>
<protein>
    <submittedName>
        <fullName evidence="2">Uncharacterized protein</fullName>
    </submittedName>
</protein>
<accession>A0A9P6WQ74</accession>
<name>A0A9P6WQ74_9ASCO</name>
<feature type="transmembrane region" description="Helical" evidence="1">
    <location>
        <begin position="26"/>
        <end position="48"/>
    </location>
</feature>
<evidence type="ECO:0000256" key="1">
    <source>
        <dbReference type="SAM" id="Phobius"/>
    </source>
</evidence>
<dbReference type="InterPro" id="IPR055323">
    <property type="entry name" value="C57A10.07/YOR238W"/>
</dbReference>
<sequence length="379" mass="44262">MFKPYPHTHNILKPLNGLADLKQRLLFYRIQICGILAFCIVSFAVFGLPRDEHLMKSPINDNDNNNNTITMLDSNTLTSNYIPEINNLIILPCHSIFAPELNDNDINKDQISFIEDPNNWLLESFQLESNDHISFINHIQLSFNELHKTIYDSVLVISGGYTKKLIKKSESSSYYNVALKSGILKNPYFKLNKNIFLEEYARDSYENVLFSLATFYKNFNKFPQKITIIGFGFKKERFLSSHLSTIGYYFLPNIINDQLDFNNLPDNNNHAKYISSGPIISNNDIDNDNYWQNLYNNEKKNALDLFKLNPFGSKNSLLNNKKLKRDPWNKHNEVFNFYKSNNETLNSLIEIENYEINDAWNIYQKKVMPNLPLFEMNNN</sequence>
<gene>
    <name evidence="2" type="ORF">C6P40_002675</name>
</gene>
<keyword evidence="1" id="KW-1133">Transmembrane helix</keyword>
<comment type="caution">
    <text evidence="2">The sequence shown here is derived from an EMBL/GenBank/DDBJ whole genome shotgun (WGS) entry which is preliminary data.</text>
</comment>
<reference evidence="2" key="1">
    <citation type="submission" date="2020-11" db="EMBL/GenBank/DDBJ databases">
        <title>Kefir isolates.</title>
        <authorList>
            <person name="Marcisauskas S."/>
            <person name="Kim Y."/>
            <person name="Blasche S."/>
        </authorList>
    </citation>
    <scope>NUCLEOTIDE SEQUENCE</scope>
    <source>
        <strain evidence="2">Olga-1</strain>
    </source>
</reference>
<dbReference type="GO" id="GO:0005737">
    <property type="term" value="C:cytoplasm"/>
    <property type="evidence" value="ECO:0007669"/>
    <property type="project" value="TreeGrafter"/>
</dbReference>
<evidence type="ECO:0000313" key="3">
    <source>
        <dbReference type="Proteomes" id="UP000697127"/>
    </source>
</evidence>